<dbReference type="PANTHER" id="PTHR42737">
    <property type="entry name" value="GLUTATHIONE REDUCTASE"/>
    <property type="match status" value="1"/>
</dbReference>
<dbReference type="GO" id="GO:0045454">
    <property type="term" value="P:cell redox homeostasis"/>
    <property type="evidence" value="ECO:0007669"/>
    <property type="project" value="InterPro"/>
</dbReference>
<comment type="similarity">
    <text evidence="4">Belongs to the class-I pyridine nucleotide-disulfide oxidoreductase family.</text>
</comment>
<dbReference type="SUPFAM" id="SSF55424">
    <property type="entry name" value="FAD/NAD-linked reductases, dimerisation (C-terminal) domain"/>
    <property type="match status" value="1"/>
</dbReference>
<keyword evidence="7" id="KW-0274">FAD</keyword>
<dbReference type="FunFam" id="3.50.50.60:FF:000671">
    <property type="entry name" value="Thioredoxin reductase 2, tandem duplicate 1"/>
    <property type="match status" value="1"/>
</dbReference>
<sequence length="321" mass="35098">MVELGARATVVEGHKLGGTCVNVGCVPKNVLWNTGVHSEFIHDHVDYGFQSCENKFNWHVIKEKRDAYVSRLNTIYKNNLTKSHIEIIHGYATFADSPQPTVEVNGKRYTAPHILIATGGLPTVPHESQIPAGIFSALGSRTSLMIRHDKVLRNFDSLISSNCTEELENAGVEVLKFSQVKEVKKTSSGLELHVVTAVPGRKPTTTMISDVDCLLWAIGQDPNSRGLNLNKVGVQTNDKGHIIVDEFQNTSVKGIYAVGDVCGRALLTPVAIAAGRKLAHRLFECKKDSKLDYDNIPTVVFSQPPIGTVGLTEDEALLKYG</sequence>
<evidence type="ECO:0000256" key="3">
    <source>
        <dbReference type="ARBA" id="ARBA00004496"/>
    </source>
</evidence>
<feature type="domain" description="FAD/NAD(P)-binding" evidence="15">
    <location>
        <begin position="4"/>
        <end position="125"/>
    </location>
</feature>
<evidence type="ECO:0000313" key="16">
    <source>
        <dbReference type="EMBL" id="KAK7820924.1"/>
    </source>
</evidence>
<evidence type="ECO:0000256" key="8">
    <source>
        <dbReference type="ARBA" id="ARBA00022857"/>
    </source>
</evidence>
<dbReference type="Pfam" id="PF07992">
    <property type="entry name" value="Pyr_redox_2"/>
    <property type="match status" value="2"/>
</dbReference>
<evidence type="ECO:0000256" key="14">
    <source>
        <dbReference type="ARBA" id="ARBA00056905"/>
    </source>
</evidence>
<gene>
    <name evidence="16" type="ORF">U0070_025982</name>
</gene>
<evidence type="ECO:0000256" key="7">
    <source>
        <dbReference type="ARBA" id="ARBA00022827"/>
    </source>
</evidence>
<comment type="subcellular location">
    <subcellularLocation>
        <location evidence="3">Cytoplasm</location>
    </subcellularLocation>
    <subcellularLocation>
        <location evidence="2">Mitochondrion</location>
    </subcellularLocation>
</comment>
<dbReference type="InterPro" id="IPR036188">
    <property type="entry name" value="FAD/NAD-bd_sf"/>
</dbReference>
<evidence type="ECO:0000256" key="5">
    <source>
        <dbReference type="ARBA" id="ARBA00022490"/>
    </source>
</evidence>
<evidence type="ECO:0000313" key="17">
    <source>
        <dbReference type="Proteomes" id="UP001488838"/>
    </source>
</evidence>
<name>A0AAW0J254_MYOGA</name>
<dbReference type="GO" id="GO:0006749">
    <property type="term" value="P:glutathione metabolic process"/>
    <property type="evidence" value="ECO:0007669"/>
    <property type="project" value="TreeGrafter"/>
</dbReference>
<dbReference type="SUPFAM" id="SSF51905">
    <property type="entry name" value="FAD/NAD(P)-binding domain"/>
    <property type="match status" value="2"/>
</dbReference>
<dbReference type="GO" id="GO:0034599">
    <property type="term" value="P:cellular response to oxidative stress"/>
    <property type="evidence" value="ECO:0007669"/>
    <property type="project" value="TreeGrafter"/>
</dbReference>
<dbReference type="PRINTS" id="PR00368">
    <property type="entry name" value="FADPNR"/>
</dbReference>
<evidence type="ECO:0000256" key="1">
    <source>
        <dbReference type="ARBA" id="ARBA00001974"/>
    </source>
</evidence>
<dbReference type="PRINTS" id="PR00411">
    <property type="entry name" value="PNDRDTASEI"/>
</dbReference>
<organism evidence="16 17">
    <name type="scientific">Myodes glareolus</name>
    <name type="common">Bank vole</name>
    <name type="synonym">Clethrionomys glareolus</name>
    <dbReference type="NCBI Taxonomy" id="447135"/>
    <lineage>
        <taxon>Eukaryota</taxon>
        <taxon>Metazoa</taxon>
        <taxon>Chordata</taxon>
        <taxon>Craniata</taxon>
        <taxon>Vertebrata</taxon>
        <taxon>Euteleostomi</taxon>
        <taxon>Mammalia</taxon>
        <taxon>Eutheria</taxon>
        <taxon>Euarchontoglires</taxon>
        <taxon>Glires</taxon>
        <taxon>Rodentia</taxon>
        <taxon>Myomorpha</taxon>
        <taxon>Muroidea</taxon>
        <taxon>Cricetidae</taxon>
        <taxon>Arvicolinae</taxon>
        <taxon>Myodes</taxon>
    </lineage>
</organism>
<protein>
    <recommendedName>
        <fullName evidence="15">FAD/NAD(P)-binding domain-containing protein</fullName>
    </recommendedName>
</protein>
<evidence type="ECO:0000256" key="6">
    <source>
        <dbReference type="ARBA" id="ARBA00022630"/>
    </source>
</evidence>
<dbReference type="GO" id="GO:0005739">
    <property type="term" value="C:mitochondrion"/>
    <property type="evidence" value="ECO:0007669"/>
    <property type="project" value="UniProtKB-SubCell"/>
</dbReference>
<evidence type="ECO:0000256" key="11">
    <source>
        <dbReference type="ARBA" id="ARBA00023157"/>
    </source>
</evidence>
<keyword evidence="8" id="KW-0521">NADP</keyword>
<keyword evidence="11" id="KW-1015">Disulfide bond</keyword>
<dbReference type="AlphaFoldDB" id="A0AAW0J254"/>
<dbReference type="Gene3D" id="3.50.50.60">
    <property type="entry name" value="FAD/NAD(P)-binding domain"/>
    <property type="match status" value="2"/>
</dbReference>
<evidence type="ECO:0000256" key="13">
    <source>
        <dbReference type="ARBA" id="ARBA00049142"/>
    </source>
</evidence>
<dbReference type="InterPro" id="IPR012999">
    <property type="entry name" value="Pyr_OxRdtase_I_AS"/>
</dbReference>
<dbReference type="EMBL" id="JBBHLL010000068">
    <property type="protein sequence ID" value="KAK7820924.1"/>
    <property type="molecule type" value="Genomic_DNA"/>
</dbReference>
<evidence type="ECO:0000259" key="15">
    <source>
        <dbReference type="Pfam" id="PF07992"/>
    </source>
</evidence>
<dbReference type="GO" id="GO:0005829">
    <property type="term" value="C:cytosol"/>
    <property type="evidence" value="ECO:0007669"/>
    <property type="project" value="TreeGrafter"/>
</dbReference>
<comment type="function">
    <text evidence="14">Catalyzes the reduction of glutathione disulfide (GSSG) to reduced glutathione (GSH). Constitutes the major mechanism to maintain a high GSH:GSSG ratio in the cytosol.</text>
</comment>
<dbReference type="PANTHER" id="PTHR42737:SF5">
    <property type="entry name" value="GLUTATHIONE REDUCTASE, MITOCHONDRIAL"/>
    <property type="match status" value="1"/>
</dbReference>
<comment type="cofactor">
    <cofactor evidence="1">
        <name>FAD</name>
        <dbReference type="ChEBI" id="CHEBI:57692"/>
    </cofactor>
</comment>
<keyword evidence="10" id="KW-0496">Mitochondrion</keyword>
<keyword evidence="9" id="KW-0560">Oxidoreductase</keyword>
<keyword evidence="5" id="KW-0963">Cytoplasm</keyword>
<dbReference type="GO" id="GO:0050660">
    <property type="term" value="F:flavin adenine dinucleotide binding"/>
    <property type="evidence" value="ECO:0007669"/>
    <property type="project" value="InterPro"/>
</dbReference>
<keyword evidence="6" id="KW-0285">Flavoprotein</keyword>
<evidence type="ECO:0000256" key="2">
    <source>
        <dbReference type="ARBA" id="ARBA00004173"/>
    </source>
</evidence>
<comment type="caution">
    <text evidence="16">The sequence shown here is derived from an EMBL/GenBank/DDBJ whole genome shotgun (WGS) entry which is preliminary data.</text>
</comment>
<dbReference type="GO" id="GO:0004362">
    <property type="term" value="F:glutathione-disulfide reductase (NADPH) activity"/>
    <property type="evidence" value="ECO:0007669"/>
    <property type="project" value="UniProtKB-EC"/>
</dbReference>
<evidence type="ECO:0000256" key="4">
    <source>
        <dbReference type="ARBA" id="ARBA00007532"/>
    </source>
</evidence>
<comment type="catalytic activity">
    <reaction evidence="13">
        <text>2 glutathione + NADP(+) = glutathione disulfide + NADPH + H(+)</text>
        <dbReference type="Rhea" id="RHEA:11740"/>
        <dbReference type="ChEBI" id="CHEBI:15378"/>
        <dbReference type="ChEBI" id="CHEBI:57783"/>
        <dbReference type="ChEBI" id="CHEBI:57925"/>
        <dbReference type="ChEBI" id="CHEBI:58297"/>
        <dbReference type="ChEBI" id="CHEBI:58349"/>
        <dbReference type="EC" id="1.8.1.7"/>
    </reaction>
</comment>
<dbReference type="Proteomes" id="UP001488838">
    <property type="component" value="Unassembled WGS sequence"/>
</dbReference>
<evidence type="ECO:0000256" key="12">
    <source>
        <dbReference type="ARBA" id="ARBA00023284"/>
    </source>
</evidence>
<reference evidence="16 17" key="1">
    <citation type="journal article" date="2023" name="bioRxiv">
        <title>Conserved and derived expression patterns and positive selection on dental genes reveal complex evolutionary context of ever-growing rodent molars.</title>
        <authorList>
            <person name="Calamari Z.T."/>
            <person name="Song A."/>
            <person name="Cohen E."/>
            <person name="Akter M."/>
            <person name="Roy R.D."/>
            <person name="Hallikas O."/>
            <person name="Christensen M.M."/>
            <person name="Li P."/>
            <person name="Marangoni P."/>
            <person name="Jernvall J."/>
            <person name="Klein O.D."/>
        </authorList>
    </citation>
    <scope>NUCLEOTIDE SEQUENCE [LARGE SCALE GENOMIC DNA]</scope>
    <source>
        <strain evidence="16">V071</strain>
    </source>
</reference>
<proteinExistence type="inferred from homology"/>
<dbReference type="InterPro" id="IPR046952">
    <property type="entry name" value="GSHR/TRXR-like"/>
</dbReference>
<dbReference type="PROSITE" id="PS00076">
    <property type="entry name" value="PYRIDINE_REDOX_1"/>
    <property type="match status" value="1"/>
</dbReference>
<dbReference type="InterPro" id="IPR016156">
    <property type="entry name" value="FAD/NAD-linked_Rdtase_dimer_sf"/>
</dbReference>
<dbReference type="FunFam" id="3.50.50.60:FF:000484">
    <property type="entry name" value="Glutathione reductase, mitochondrial"/>
    <property type="match status" value="1"/>
</dbReference>
<dbReference type="InterPro" id="IPR023753">
    <property type="entry name" value="FAD/NAD-binding_dom"/>
</dbReference>
<evidence type="ECO:0000256" key="10">
    <source>
        <dbReference type="ARBA" id="ARBA00023128"/>
    </source>
</evidence>
<accession>A0AAW0J254</accession>
<keyword evidence="17" id="KW-1185">Reference proteome</keyword>
<feature type="domain" description="FAD/NAD(P)-binding" evidence="15">
    <location>
        <begin position="132"/>
        <end position="275"/>
    </location>
</feature>
<evidence type="ECO:0000256" key="9">
    <source>
        <dbReference type="ARBA" id="ARBA00023002"/>
    </source>
</evidence>
<keyword evidence="12" id="KW-0676">Redox-active center</keyword>